<comment type="caution">
    <text evidence="7">The sequence shown here is derived from an EMBL/GenBank/DDBJ whole genome shotgun (WGS) entry which is preliminary data.</text>
</comment>
<feature type="domain" description="dUTPase-like" evidence="6">
    <location>
        <begin position="14"/>
        <end position="143"/>
    </location>
</feature>
<accession>A0A1F7JC59</accession>
<dbReference type="GO" id="GO:0000287">
    <property type="term" value="F:magnesium ion binding"/>
    <property type="evidence" value="ECO:0007669"/>
    <property type="project" value="InterPro"/>
</dbReference>
<evidence type="ECO:0000256" key="1">
    <source>
        <dbReference type="ARBA" id="ARBA00006581"/>
    </source>
</evidence>
<dbReference type="GO" id="GO:0046081">
    <property type="term" value="P:dUTP catabolic process"/>
    <property type="evidence" value="ECO:0007669"/>
    <property type="project" value="InterPro"/>
</dbReference>
<dbReference type="Proteomes" id="UP000177418">
    <property type="component" value="Unassembled WGS sequence"/>
</dbReference>
<gene>
    <name evidence="7" type="ORF">A3H78_06200</name>
</gene>
<dbReference type="GO" id="GO:0004170">
    <property type="term" value="F:dUTP diphosphatase activity"/>
    <property type="evidence" value="ECO:0007669"/>
    <property type="project" value="UniProtKB-EC"/>
</dbReference>
<dbReference type="InterPro" id="IPR036157">
    <property type="entry name" value="dUTPase-like_sf"/>
</dbReference>
<dbReference type="InterPro" id="IPR008181">
    <property type="entry name" value="dUTPase"/>
</dbReference>
<dbReference type="EC" id="3.6.1.23" evidence="2"/>
<dbReference type="PANTHER" id="PTHR11241">
    <property type="entry name" value="DEOXYURIDINE 5'-TRIPHOSPHATE NUCLEOTIDOHYDROLASE"/>
    <property type="match status" value="1"/>
</dbReference>
<dbReference type="GO" id="GO:0006226">
    <property type="term" value="P:dUMP biosynthetic process"/>
    <property type="evidence" value="ECO:0007669"/>
    <property type="project" value="InterPro"/>
</dbReference>
<dbReference type="InterPro" id="IPR029054">
    <property type="entry name" value="dUTPase-like"/>
</dbReference>
<dbReference type="NCBIfam" id="NF001862">
    <property type="entry name" value="PRK00601.1"/>
    <property type="match status" value="1"/>
</dbReference>
<evidence type="ECO:0000313" key="8">
    <source>
        <dbReference type="Proteomes" id="UP000177418"/>
    </source>
</evidence>
<evidence type="ECO:0000256" key="2">
    <source>
        <dbReference type="ARBA" id="ARBA00012379"/>
    </source>
</evidence>
<dbReference type="EMBL" id="MGAV01000023">
    <property type="protein sequence ID" value="OGK53182.1"/>
    <property type="molecule type" value="Genomic_DNA"/>
</dbReference>
<sequence>MKILIKQIDPKLPKPQYHTSGSVAFDLVARIKIEIEPFKPTIIPLNVIIKIPKNYVLILAARSSLPLKKNLMVANGIGIIDQDYCGENDEIGLQVINFSKKNVVIDKGERIAQAMLVRIGKVSKFNFLKKAEKKSRGGFGSTG</sequence>
<keyword evidence="4" id="KW-0546">Nucleotide metabolism</keyword>
<dbReference type="NCBIfam" id="TIGR00576">
    <property type="entry name" value="dut"/>
    <property type="match status" value="1"/>
</dbReference>
<dbReference type="InterPro" id="IPR033704">
    <property type="entry name" value="dUTPase_trimeric"/>
</dbReference>
<protein>
    <recommendedName>
        <fullName evidence="2">dUTP diphosphatase</fullName>
        <ecNumber evidence="2">3.6.1.23</ecNumber>
    </recommendedName>
</protein>
<dbReference type="CDD" id="cd07557">
    <property type="entry name" value="trimeric_dUTPase"/>
    <property type="match status" value="1"/>
</dbReference>
<dbReference type="SUPFAM" id="SSF51283">
    <property type="entry name" value="dUTPase-like"/>
    <property type="match status" value="1"/>
</dbReference>
<comment type="catalytic activity">
    <reaction evidence="5">
        <text>dUTP + H2O = dUMP + diphosphate + H(+)</text>
        <dbReference type="Rhea" id="RHEA:10248"/>
        <dbReference type="ChEBI" id="CHEBI:15377"/>
        <dbReference type="ChEBI" id="CHEBI:15378"/>
        <dbReference type="ChEBI" id="CHEBI:33019"/>
        <dbReference type="ChEBI" id="CHEBI:61555"/>
        <dbReference type="ChEBI" id="CHEBI:246422"/>
        <dbReference type="EC" id="3.6.1.23"/>
    </reaction>
</comment>
<name>A0A1F7JC59_9BACT</name>
<reference evidence="7 8" key="1">
    <citation type="journal article" date="2016" name="Nat. Commun.">
        <title>Thousands of microbial genomes shed light on interconnected biogeochemical processes in an aquifer system.</title>
        <authorList>
            <person name="Anantharaman K."/>
            <person name="Brown C.T."/>
            <person name="Hug L.A."/>
            <person name="Sharon I."/>
            <person name="Castelle C.J."/>
            <person name="Probst A.J."/>
            <person name="Thomas B.C."/>
            <person name="Singh A."/>
            <person name="Wilkins M.J."/>
            <person name="Karaoz U."/>
            <person name="Brodie E.L."/>
            <person name="Williams K.H."/>
            <person name="Hubbard S.S."/>
            <person name="Banfield J.F."/>
        </authorList>
    </citation>
    <scope>NUCLEOTIDE SEQUENCE [LARGE SCALE GENOMIC DNA]</scope>
</reference>
<evidence type="ECO:0000259" key="6">
    <source>
        <dbReference type="Pfam" id="PF00692"/>
    </source>
</evidence>
<evidence type="ECO:0000256" key="4">
    <source>
        <dbReference type="ARBA" id="ARBA00023080"/>
    </source>
</evidence>
<dbReference type="Gene3D" id="2.70.40.10">
    <property type="match status" value="1"/>
</dbReference>
<proteinExistence type="inferred from homology"/>
<organism evidence="7 8">
    <name type="scientific">Candidatus Roizmanbacteria bacterium RIFCSPLOWO2_02_FULL_36_11</name>
    <dbReference type="NCBI Taxonomy" id="1802071"/>
    <lineage>
        <taxon>Bacteria</taxon>
        <taxon>Candidatus Roizmaniibacteriota</taxon>
    </lineage>
</organism>
<evidence type="ECO:0000256" key="3">
    <source>
        <dbReference type="ARBA" id="ARBA00022801"/>
    </source>
</evidence>
<evidence type="ECO:0000313" key="7">
    <source>
        <dbReference type="EMBL" id="OGK53182.1"/>
    </source>
</evidence>
<keyword evidence="3" id="KW-0378">Hydrolase</keyword>
<dbReference type="AlphaFoldDB" id="A0A1F7JC59"/>
<evidence type="ECO:0000256" key="5">
    <source>
        <dbReference type="ARBA" id="ARBA00047686"/>
    </source>
</evidence>
<dbReference type="PANTHER" id="PTHR11241:SF0">
    <property type="entry name" value="DEOXYURIDINE 5'-TRIPHOSPHATE NUCLEOTIDOHYDROLASE"/>
    <property type="match status" value="1"/>
</dbReference>
<dbReference type="Pfam" id="PF00692">
    <property type="entry name" value="dUTPase"/>
    <property type="match status" value="1"/>
</dbReference>
<comment type="similarity">
    <text evidence="1">Belongs to the dUTPase family.</text>
</comment>